<keyword evidence="3 5" id="KW-0418">Kinase</keyword>
<feature type="domain" description="Carbohydrate kinase PfkB" evidence="4">
    <location>
        <begin position="62"/>
        <end position="326"/>
    </location>
</feature>
<name>A0A841L217_9SPHN</name>
<comment type="caution">
    <text evidence="5">The sequence shown here is derived from an EMBL/GenBank/DDBJ whole genome shotgun (WGS) entry which is preliminary data.</text>
</comment>
<accession>A0A841L217</accession>
<evidence type="ECO:0000256" key="1">
    <source>
        <dbReference type="ARBA" id="ARBA00010688"/>
    </source>
</evidence>
<dbReference type="InterPro" id="IPR011611">
    <property type="entry name" value="PfkB_dom"/>
</dbReference>
<sequence length="338" mass="35147">MSSTAPAPHSTAPRFDVIAIGNAIVDVITAAPPSFLAERDIAKGSMRLISAEEAEALYAVMGSGREISGGSAANTVAGVAALGARPAFVGRVAQDQLGQVFTHDIRAAGVHFETPASANGNPTGRCLIVVTPDGDRTMNTYLGACQELSEADLDAATVAASGILYLEGYLWDPPAPRAAMKKAIEVARANGRKVAFTLSDVFCVEGHREDFQDLLASHVDLMFANENEARALYQTDDLGVAMAEMAKHACITVITRSEKGAVVLAGGEVHEVPAEPATRVLDTTGAGDLFAGGFMAGMVQGRSLPDCARIGCIAAAEVISHYGARPEADLRALVAARI</sequence>
<gene>
    <name evidence="5" type="ORF">FHS79_001011</name>
</gene>
<dbReference type="PROSITE" id="PS00584">
    <property type="entry name" value="PFKB_KINASES_2"/>
    <property type="match status" value="1"/>
</dbReference>
<evidence type="ECO:0000313" key="6">
    <source>
        <dbReference type="Proteomes" id="UP000538147"/>
    </source>
</evidence>
<dbReference type="Pfam" id="PF00294">
    <property type="entry name" value="PfkB"/>
    <property type="match status" value="1"/>
</dbReference>
<dbReference type="InterPro" id="IPR029056">
    <property type="entry name" value="Ribokinase-like"/>
</dbReference>
<dbReference type="EMBL" id="JACIIV010000006">
    <property type="protein sequence ID" value="MBB6226849.1"/>
    <property type="molecule type" value="Genomic_DNA"/>
</dbReference>
<comment type="similarity">
    <text evidence="1">Belongs to the carbohydrate kinase PfkB family.</text>
</comment>
<keyword evidence="2" id="KW-0808">Transferase</keyword>
<protein>
    <submittedName>
        <fullName evidence="5">Sugar/nucleoside kinase (Ribokinase family)</fullName>
    </submittedName>
</protein>
<dbReference type="PANTHER" id="PTHR43320:SF3">
    <property type="entry name" value="CARBOHYDRATE KINASE PFKB DOMAIN-CONTAINING PROTEIN"/>
    <property type="match status" value="1"/>
</dbReference>
<dbReference type="InterPro" id="IPR002173">
    <property type="entry name" value="Carboh/pur_kinase_PfkB_CS"/>
</dbReference>
<dbReference type="Gene3D" id="3.40.1190.20">
    <property type="match status" value="1"/>
</dbReference>
<dbReference type="InterPro" id="IPR052700">
    <property type="entry name" value="Carb_kinase_PfkB-like"/>
</dbReference>
<reference evidence="5 6" key="1">
    <citation type="submission" date="2020-08" db="EMBL/GenBank/DDBJ databases">
        <title>Genomic Encyclopedia of Type Strains, Phase IV (KMG-IV): sequencing the most valuable type-strain genomes for metagenomic binning, comparative biology and taxonomic classification.</title>
        <authorList>
            <person name="Goeker M."/>
        </authorList>
    </citation>
    <scope>NUCLEOTIDE SEQUENCE [LARGE SCALE GENOMIC DNA]</scope>
    <source>
        <strain evidence="5 6">DSM 102189</strain>
    </source>
</reference>
<dbReference type="AlphaFoldDB" id="A0A841L217"/>
<dbReference type="PANTHER" id="PTHR43320">
    <property type="entry name" value="SUGAR KINASE"/>
    <property type="match status" value="1"/>
</dbReference>
<evidence type="ECO:0000256" key="2">
    <source>
        <dbReference type="ARBA" id="ARBA00022679"/>
    </source>
</evidence>
<dbReference type="RefSeq" id="WP_184196336.1">
    <property type="nucleotide sequence ID" value="NZ_JACIIV010000006.1"/>
</dbReference>
<evidence type="ECO:0000256" key="3">
    <source>
        <dbReference type="ARBA" id="ARBA00022777"/>
    </source>
</evidence>
<proteinExistence type="inferred from homology"/>
<evidence type="ECO:0000259" key="4">
    <source>
        <dbReference type="Pfam" id="PF00294"/>
    </source>
</evidence>
<dbReference type="SUPFAM" id="SSF53613">
    <property type="entry name" value="Ribokinase-like"/>
    <property type="match status" value="1"/>
</dbReference>
<dbReference type="CDD" id="cd01168">
    <property type="entry name" value="adenosine_kinase"/>
    <property type="match status" value="1"/>
</dbReference>
<organism evidence="5 6">
    <name type="scientific">Polymorphobacter multimanifer</name>
    <dbReference type="NCBI Taxonomy" id="1070431"/>
    <lineage>
        <taxon>Bacteria</taxon>
        <taxon>Pseudomonadati</taxon>
        <taxon>Pseudomonadota</taxon>
        <taxon>Alphaproteobacteria</taxon>
        <taxon>Sphingomonadales</taxon>
        <taxon>Sphingosinicellaceae</taxon>
        <taxon>Polymorphobacter</taxon>
    </lineage>
</organism>
<evidence type="ECO:0000313" key="5">
    <source>
        <dbReference type="EMBL" id="MBB6226849.1"/>
    </source>
</evidence>
<dbReference type="GO" id="GO:0016301">
    <property type="term" value="F:kinase activity"/>
    <property type="evidence" value="ECO:0007669"/>
    <property type="project" value="UniProtKB-KW"/>
</dbReference>
<dbReference type="Proteomes" id="UP000538147">
    <property type="component" value="Unassembled WGS sequence"/>
</dbReference>
<keyword evidence="6" id="KW-1185">Reference proteome</keyword>